<keyword evidence="7" id="KW-0805">Transcription regulation</keyword>
<reference evidence="14" key="1">
    <citation type="submission" date="2025-08" db="UniProtKB">
        <authorList>
            <consortium name="Ensembl"/>
        </authorList>
    </citation>
    <scope>IDENTIFICATION</scope>
</reference>
<feature type="compositionally biased region" description="Polar residues" evidence="12">
    <location>
        <begin position="210"/>
        <end position="223"/>
    </location>
</feature>
<dbReference type="PROSITE" id="PS50157">
    <property type="entry name" value="ZINC_FINGER_C2H2_2"/>
    <property type="match status" value="6"/>
</dbReference>
<comment type="similarity">
    <text evidence="2">Belongs to the krueppel C2H2-type zinc-finger protein family.</text>
</comment>
<dbReference type="SUPFAM" id="SSF57667">
    <property type="entry name" value="beta-beta-alpha zinc fingers"/>
    <property type="match status" value="4"/>
</dbReference>
<dbReference type="PANTHER" id="PTHR24404">
    <property type="entry name" value="ZINC FINGER PROTEIN"/>
    <property type="match status" value="1"/>
</dbReference>
<organism evidence="14 15">
    <name type="scientific">Terrapene triunguis</name>
    <name type="common">Three-toed box turtle</name>
    <dbReference type="NCBI Taxonomy" id="2587831"/>
    <lineage>
        <taxon>Eukaryota</taxon>
        <taxon>Metazoa</taxon>
        <taxon>Chordata</taxon>
        <taxon>Craniata</taxon>
        <taxon>Vertebrata</taxon>
        <taxon>Euteleostomi</taxon>
        <taxon>Archelosauria</taxon>
        <taxon>Testudinata</taxon>
        <taxon>Testudines</taxon>
        <taxon>Cryptodira</taxon>
        <taxon>Durocryptodira</taxon>
        <taxon>Testudinoidea</taxon>
        <taxon>Emydidae</taxon>
        <taxon>Terrapene</taxon>
    </lineage>
</organism>
<dbReference type="FunFam" id="3.30.160.60:FF:002063">
    <property type="entry name" value="RB associated KRAB zinc finger"/>
    <property type="match status" value="1"/>
</dbReference>
<dbReference type="AlphaFoldDB" id="A0A674IAD6"/>
<feature type="region of interest" description="Disordered" evidence="12">
    <location>
        <begin position="171"/>
        <end position="259"/>
    </location>
</feature>
<dbReference type="GO" id="GO:0000978">
    <property type="term" value="F:RNA polymerase II cis-regulatory region sequence-specific DNA binding"/>
    <property type="evidence" value="ECO:0007669"/>
    <property type="project" value="TreeGrafter"/>
</dbReference>
<evidence type="ECO:0000256" key="9">
    <source>
        <dbReference type="ARBA" id="ARBA00023163"/>
    </source>
</evidence>
<dbReference type="GO" id="GO:0003700">
    <property type="term" value="F:DNA-binding transcription factor activity"/>
    <property type="evidence" value="ECO:0007669"/>
    <property type="project" value="TreeGrafter"/>
</dbReference>
<evidence type="ECO:0000256" key="11">
    <source>
        <dbReference type="PROSITE-ProRule" id="PRU00042"/>
    </source>
</evidence>
<feature type="domain" description="C2H2-type" evidence="13">
    <location>
        <begin position="407"/>
        <end position="434"/>
    </location>
</feature>
<dbReference type="Gene3D" id="1.10.10.60">
    <property type="entry name" value="Homeodomain-like"/>
    <property type="match status" value="1"/>
</dbReference>
<keyword evidence="10" id="KW-0539">Nucleus</keyword>
<dbReference type="GO" id="GO:0006357">
    <property type="term" value="P:regulation of transcription by RNA polymerase II"/>
    <property type="evidence" value="ECO:0007669"/>
    <property type="project" value="TreeGrafter"/>
</dbReference>
<evidence type="ECO:0000256" key="7">
    <source>
        <dbReference type="ARBA" id="ARBA00023015"/>
    </source>
</evidence>
<dbReference type="FunFam" id="3.30.160.60:FF:000759">
    <property type="entry name" value="zinc finger protein 16"/>
    <property type="match status" value="1"/>
</dbReference>
<reference evidence="14" key="2">
    <citation type="submission" date="2025-09" db="UniProtKB">
        <authorList>
            <consortium name="Ensembl"/>
        </authorList>
    </citation>
    <scope>IDENTIFICATION</scope>
</reference>
<keyword evidence="3" id="KW-0479">Metal-binding</keyword>
<keyword evidence="6" id="KW-0862">Zinc</keyword>
<keyword evidence="4" id="KW-0677">Repeat</keyword>
<keyword evidence="15" id="KW-1185">Reference proteome</keyword>
<evidence type="ECO:0000256" key="2">
    <source>
        <dbReference type="ARBA" id="ARBA00006991"/>
    </source>
</evidence>
<evidence type="ECO:0000256" key="1">
    <source>
        <dbReference type="ARBA" id="ARBA00004123"/>
    </source>
</evidence>
<proteinExistence type="inferred from homology"/>
<dbReference type="Ensembl" id="ENSTMTT00000006578.1">
    <property type="protein sequence ID" value="ENSTMTP00000006371.1"/>
    <property type="gene ID" value="ENSTMTG00000004666.1"/>
</dbReference>
<dbReference type="Proteomes" id="UP000472274">
    <property type="component" value="Unplaced"/>
</dbReference>
<dbReference type="InterPro" id="IPR050589">
    <property type="entry name" value="Ikaros_C2H2-ZF"/>
</dbReference>
<feature type="domain" description="C2H2-type" evidence="13">
    <location>
        <begin position="379"/>
        <end position="406"/>
    </location>
</feature>
<dbReference type="InParanoid" id="A0A674IAD6"/>
<sequence length="439" mass="50194">MASRIIRQYPTMPVLATLVISSNSTALASGNQPCDPPYTFPGNFKNPLPVCSAQRGEAVQSQLRSSRRNYDTFGKVSKDMMERGHDRDALQCRIKVKELRSAYRKARDANGLLGAPPATCRFYKEPDAILGVNPTSTPSTTMDTSELVWGGRKKRRRRKMRVMVVGRMETPRNPWSHAARMSENNEESLQQEGPEQVAPCGMLLGRSEGHVSQSPEQGETCESQCRPERQQGNHPGESCGKSTHRSRRVKRNKETDQQKIPHQEGLYTCSDCGKSFQWRQVLILHQRMHTGEKPFNCSDCGKIFRWRSSLIEHQRTHTGEKPFNCSYCRKSFSRYSYLIKHQILHTRETPYNCPDCGKSFSQSSDLVRHRRTHTGEKPFNCSDCGKSFSRSASLTEHQRIHTGQKRFNCSDCGKKFSRSSNLIEHQRTHTGEKPFIRHW</sequence>
<evidence type="ECO:0000256" key="10">
    <source>
        <dbReference type="ARBA" id="ARBA00023242"/>
    </source>
</evidence>
<dbReference type="Gene3D" id="3.30.160.60">
    <property type="entry name" value="Classic Zinc Finger"/>
    <property type="match status" value="6"/>
</dbReference>
<evidence type="ECO:0000313" key="15">
    <source>
        <dbReference type="Proteomes" id="UP000472274"/>
    </source>
</evidence>
<dbReference type="InterPro" id="IPR044822">
    <property type="entry name" value="Myb_DNA-bind_4"/>
</dbReference>
<evidence type="ECO:0000256" key="4">
    <source>
        <dbReference type="ARBA" id="ARBA00022737"/>
    </source>
</evidence>
<dbReference type="GeneTree" id="ENSGT00940000154715"/>
<comment type="subcellular location">
    <subcellularLocation>
        <location evidence="1">Nucleus</location>
    </subcellularLocation>
</comment>
<dbReference type="FunFam" id="3.30.160.60:FF:002343">
    <property type="entry name" value="Zinc finger protein 33A"/>
    <property type="match status" value="1"/>
</dbReference>
<dbReference type="GO" id="GO:0008270">
    <property type="term" value="F:zinc ion binding"/>
    <property type="evidence" value="ECO:0007669"/>
    <property type="project" value="UniProtKB-KW"/>
</dbReference>
<evidence type="ECO:0000313" key="14">
    <source>
        <dbReference type="Ensembl" id="ENSTMTP00000006371.1"/>
    </source>
</evidence>
<dbReference type="GO" id="GO:0005634">
    <property type="term" value="C:nucleus"/>
    <property type="evidence" value="ECO:0007669"/>
    <property type="project" value="UniProtKB-SubCell"/>
</dbReference>
<name>A0A674IAD6_9SAUR</name>
<dbReference type="Pfam" id="PF00096">
    <property type="entry name" value="zf-C2H2"/>
    <property type="match status" value="6"/>
</dbReference>
<feature type="domain" description="C2H2-type" evidence="13">
    <location>
        <begin position="323"/>
        <end position="350"/>
    </location>
</feature>
<dbReference type="SMART" id="SM00355">
    <property type="entry name" value="ZnF_C2H2"/>
    <property type="match status" value="6"/>
</dbReference>
<feature type="domain" description="C2H2-type" evidence="13">
    <location>
        <begin position="267"/>
        <end position="294"/>
    </location>
</feature>
<dbReference type="InterPro" id="IPR036236">
    <property type="entry name" value="Znf_C2H2_sf"/>
</dbReference>
<feature type="domain" description="C2H2-type" evidence="13">
    <location>
        <begin position="295"/>
        <end position="322"/>
    </location>
</feature>
<keyword evidence="5 11" id="KW-0863">Zinc-finger</keyword>
<evidence type="ECO:0000256" key="6">
    <source>
        <dbReference type="ARBA" id="ARBA00022833"/>
    </source>
</evidence>
<evidence type="ECO:0000256" key="5">
    <source>
        <dbReference type="ARBA" id="ARBA00022771"/>
    </source>
</evidence>
<evidence type="ECO:0000256" key="8">
    <source>
        <dbReference type="ARBA" id="ARBA00023125"/>
    </source>
</evidence>
<dbReference type="FunFam" id="3.30.160.60:FF:000478">
    <property type="entry name" value="Zinc finger protein 133"/>
    <property type="match status" value="1"/>
</dbReference>
<dbReference type="InterPro" id="IPR013087">
    <property type="entry name" value="Znf_C2H2_type"/>
</dbReference>
<dbReference type="FunFam" id="3.30.160.60:FF:000056">
    <property type="entry name" value="Zinc finger and SCAN domain-containing 20"/>
    <property type="match status" value="1"/>
</dbReference>
<evidence type="ECO:0000259" key="13">
    <source>
        <dbReference type="PROSITE" id="PS50157"/>
    </source>
</evidence>
<evidence type="ECO:0000256" key="3">
    <source>
        <dbReference type="ARBA" id="ARBA00022723"/>
    </source>
</evidence>
<feature type="compositionally biased region" description="Basic residues" evidence="12">
    <location>
        <begin position="242"/>
        <end position="251"/>
    </location>
</feature>
<dbReference type="FunFam" id="3.30.160.60:FF:001343">
    <property type="entry name" value="Zinc finger protein 568"/>
    <property type="match status" value="1"/>
</dbReference>
<keyword evidence="8" id="KW-0238">DNA-binding</keyword>
<accession>A0A674IAD6</accession>
<feature type="region of interest" description="Disordered" evidence="12">
    <location>
        <begin position="131"/>
        <end position="157"/>
    </location>
</feature>
<keyword evidence="9" id="KW-0804">Transcription</keyword>
<protein>
    <recommendedName>
        <fullName evidence="13">C2H2-type domain-containing protein</fullName>
    </recommendedName>
</protein>
<dbReference type="PANTHER" id="PTHR24404:SF114">
    <property type="entry name" value="KLUMPFUSS, ISOFORM B-RELATED"/>
    <property type="match status" value="1"/>
</dbReference>
<feature type="domain" description="C2H2-type" evidence="13">
    <location>
        <begin position="351"/>
        <end position="378"/>
    </location>
</feature>
<evidence type="ECO:0000256" key="12">
    <source>
        <dbReference type="SAM" id="MobiDB-lite"/>
    </source>
</evidence>
<dbReference type="Pfam" id="PF13837">
    <property type="entry name" value="Myb_DNA-bind_4"/>
    <property type="match status" value="1"/>
</dbReference>
<dbReference type="PROSITE" id="PS00028">
    <property type="entry name" value="ZINC_FINGER_C2H2_1"/>
    <property type="match status" value="6"/>
</dbReference>